<dbReference type="Gene3D" id="3.90.25.10">
    <property type="entry name" value="UDP-galactose 4-epimerase, domain 1"/>
    <property type="match status" value="1"/>
</dbReference>
<reference evidence="4 5" key="1">
    <citation type="journal article" date="2015" name="Sci. Rep.">
        <title>Functional and structural properties of a novel cellulosome-like multienzyme complex: efficient glycoside hydrolysis of water-insoluble 7-xylosyl-10-deacetylpaclitaxel.</title>
        <authorList>
            <person name="Dou T.Y."/>
            <person name="Luan H.W."/>
            <person name="Ge G.B."/>
            <person name="Dong M.M."/>
            <person name="Zou H.F."/>
            <person name="He Y.Q."/>
            <person name="Cui P."/>
            <person name="Wang J.Y."/>
            <person name="Hao D.C."/>
            <person name="Yang S.L."/>
            <person name="Yang L."/>
        </authorList>
    </citation>
    <scope>NUCLEOTIDE SEQUENCE [LARGE SCALE GENOMIC DNA]</scope>
    <source>
        <strain evidence="4 5">F16</strain>
    </source>
</reference>
<keyword evidence="2" id="KW-0560">Oxidoreductase</keyword>
<evidence type="ECO:0000256" key="2">
    <source>
        <dbReference type="RuleBase" id="RU364082"/>
    </source>
</evidence>
<keyword evidence="2" id="KW-0521">NADP</keyword>
<feature type="domain" description="RmlD-like substrate binding" evidence="3">
    <location>
        <begin position="18"/>
        <end position="291"/>
    </location>
</feature>
<dbReference type="GO" id="GO:0005829">
    <property type="term" value="C:cytosol"/>
    <property type="evidence" value="ECO:0007669"/>
    <property type="project" value="TreeGrafter"/>
</dbReference>
<dbReference type="SUPFAM" id="SSF51735">
    <property type="entry name" value="NAD(P)-binding Rossmann-fold domains"/>
    <property type="match status" value="1"/>
</dbReference>
<dbReference type="Gene3D" id="3.40.50.720">
    <property type="entry name" value="NAD(P)-binding Rossmann-like Domain"/>
    <property type="match status" value="1"/>
</dbReference>
<dbReference type="GO" id="GO:0019305">
    <property type="term" value="P:dTDP-rhamnose biosynthetic process"/>
    <property type="evidence" value="ECO:0007669"/>
    <property type="project" value="UniProtKB-UniPathway"/>
</dbReference>
<keyword evidence="5" id="KW-1185">Reference proteome</keyword>
<dbReference type="AlphaFoldDB" id="A0A0M0F8P8"/>
<comment type="similarity">
    <text evidence="1 2">Belongs to the dTDP-4-dehydrorhamnose reductase family.</text>
</comment>
<name>A0A0M0F8P8_CELCE</name>
<protein>
    <recommendedName>
        <fullName evidence="2">dTDP-4-dehydrorhamnose reductase</fullName>
        <ecNumber evidence="2">1.1.1.133</ecNumber>
    </recommendedName>
</protein>
<evidence type="ECO:0000259" key="3">
    <source>
        <dbReference type="Pfam" id="PF04321"/>
    </source>
</evidence>
<dbReference type="InterPro" id="IPR029903">
    <property type="entry name" value="RmlD-like-bd"/>
</dbReference>
<dbReference type="Proteomes" id="UP000037387">
    <property type="component" value="Unassembled WGS sequence"/>
</dbReference>
<sequence>MLLLGRVRAEVVAVRWTVTGAGGMLGTDLVALLRSRGEDVRALDRAGLDVTDAAAVDAAVRGADVVVNAAAYTAVDAAEDDEARAFAVNAVGAQHVARAAARHGARLVHVSTDYVFDGGVSGTDARPYAEDAALAPRSAYGRSKAAGEWAVRSEYPEALVVRTAWLYGAHGACFPRTIARLVRERGTVDVVDDQVGQPTWTVDLADLVVRLVGAGAPGGAYHGTAQGQASWWEVAREVVVTAGLDPGSVRPTSSAAFARPAPRPAWSVLGHDALRRLGVEPVGDWRARWRAAAPRVLAGLEDAGAHVSSSDSR</sequence>
<dbReference type="InterPro" id="IPR036291">
    <property type="entry name" value="NAD(P)-bd_dom_sf"/>
</dbReference>
<comment type="caution">
    <text evidence="4">The sequence shown here is derived from an EMBL/GenBank/DDBJ whole genome shotgun (WGS) entry which is preliminary data.</text>
</comment>
<evidence type="ECO:0000256" key="1">
    <source>
        <dbReference type="ARBA" id="ARBA00010944"/>
    </source>
</evidence>
<dbReference type="UniPathway" id="UPA00124"/>
<evidence type="ECO:0000313" key="4">
    <source>
        <dbReference type="EMBL" id="KON73944.1"/>
    </source>
</evidence>
<dbReference type="EMBL" id="ATNL01000007">
    <property type="protein sequence ID" value="KON73944.1"/>
    <property type="molecule type" value="Genomic_DNA"/>
</dbReference>
<dbReference type="NCBIfam" id="TIGR01214">
    <property type="entry name" value="rmlD"/>
    <property type="match status" value="1"/>
</dbReference>
<dbReference type="PATRIC" id="fig|1350482.3.peg.1506"/>
<dbReference type="Pfam" id="PF04321">
    <property type="entry name" value="RmlD_sub_bind"/>
    <property type="match status" value="1"/>
</dbReference>
<dbReference type="GO" id="GO:0008831">
    <property type="term" value="F:dTDP-4-dehydrorhamnose reductase activity"/>
    <property type="evidence" value="ECO:0007669"/>
    <property type="project" value="UniProtKB-EC"/>
</dbReference>
<dbReference type="CDD" id="cd05254">
    <property type="entry name" value="dTDP_HR_like_SDR_e"/>
    <property type="match status" value="1"/>
</dbReference>
<dbReference type="EC" id="1.1.1.133" evidence="2"/>
<gene>
    <name evidence="4" type="ORF">M768_07505</name>
</gene>
<accession>A0A0M0F8P8</accession>
<dbReference type="InterPro" id="IPR005913">
    <property type="entry name" value="dTDP_dehydrorham_reduct"/>
</dbReference>
<comment type="pathway">
    <text evidence="2">Carbohydrate biosynthesis; dTDP-L-rhamnose biosynthesis.</text>
</comment>
<evidence type="ECO:0000313" key="5">
    <source>
        <dbReference type="Proteomes" id="UP000037387"/>
    </source>
</evidence>
<comment type="function">
    <text evidence="2">Catalyzes the reduction of dTDP-6-deoxy-L-lyxo-4-hexulose to yield dTDP-L-rhamnose.</text>
</comment>
<dbReference type="PANTHER" id="PTHR10491:SF4">
    <property type="entry name" value="METHIONINE ADENOSYLTRANSFERASE 2 SUBUNIT BETA"/>
    <property type="match status" value="1"/>
</dbReference>
<dbReference type="PANTHER" id="PTHR10491">
    <property type="entry name" value="DTDP-4-DEHYDRORHAMNOSE REDUCTASE"/>
    <property type="match status" value="1"/>
</dbReference>
<proteinExistence type="inferred from homology"/>
<organism evidence="4 5">
    <name type="scientific">Cellulosimicrobium cellulans F16</name>
    <dbReference type="NCBI Taxonomy" id="1350482"/>
    <lineage>
        <taxon>Bacteria</taxon>
        <taxon>Bacillati</taxon>
        <taxon>Actinomycetota</taxon>
        <taxon>Actinomycetes</taxon>
        <taxon>Micrococcales</taxon>
        <taxon>Promicromonosporaceae</taxon>
        <taxon>Cellulosimicrobium</taxon>
    </lineage>
</organism>